<comment type="caution">
    <text evidence="2">The sequence shown here is derived from an EMBL/GenBank/DDBJ whole genome shotgun (WGS) entry which is preliminary data.</text>
</comment>
<evidence type="ECO:0000259" key="1">
    <source>
        <dbReference type="Pfam" id="PF07727"/>
    </source>
</evidence>
<accession>A0AAP0G897</accession>
<evidence type="ECO:0000313" key="2">
    <source>
        <dbReference type="EMBL" id="KAK8943260.1"/>
    </source>
</evidence>
<feature type="domain" description="Reverse transcriptase Ty1/copia-type" evidence="1">
    <location>
        <begin position="1"/>
        <end position="110"/>
    </location>
</feature>
<name>A0AAP0G897_9ASPA</name>
<dbReference type="AlphaFoldDB" id="A0AAP0G897"/>
<dbReference type="EMBL" id="JBBWWQ010000007">
    <property type="protein sequence ID" value="KAK8943260.1"/>
    <property type="molecule type" value="Genomic_DNA"/>
</dbReference>
<dbReference type="SUPFAM" id="SSF56672">
    <property type="entry name" value="DNA/RNA polymerases"/>
    <property type="match status" value="1"/>
</dbReference>
<dbReference type="PANTHER" id="PTHR11439">
    <property type="entry name" value="GAG-POL-RELATED RETROTRANSPOSON"/>
    <property type="match status" value="1"/>
</dbReference>
<dbReference type="InterPro" id="IPR013103">
    <property type="entry name" value="RVT_2"/>
</dbReference>
<sequence>MEQPPGFIDSSRPGYVCHLTKALYGLKQAPRAWFQRLHSFLVSEGFQSSASDSSLFICRGSNSLLVVLVYVDDLVITGSHTELVSALIDSICTKFASRDLGPIGFFLDADWAGDPTTRRSISGTCVLFGGNIVSWSAKKQPTVARSSAESEYRSLANATADMSWFCSLLRELGMVIPSPPLILCDNQSAIQMSRNTTSTSRSRHIDIDYHFIRDLVARGALSVTYVPSSDQLADVFTKPLSKDRLREISNKPGVCPLRLP</sequence>
<dbReference type="InterPro" id="IPR043502">
    <property type="entry name" value="DNA/RNA_pol_sf"/>
</dbReference>
<dbReference type="PANTHER" id="PTHR11439:SF455">
    <property type="entry name" value="RLK (RECEPTOR-LIKE PROTEIN KINASE) 8, PUTATIVE-RELATED"/>
    <property type="match status" value="1"/>
</dbReference>
<protein>
    <recommendedName>
        <fullName evidence="1">Reverse transcriptase Ty1/copia-type domain-containing protein</fullName>
    </recommendedName>
</protein>
<gene>
    <name evidence="2" type="ORF">KSP39_PZI009121</name>
</gene>
<proteinExistence type="predicted"/>
<keyword evidence="3" id="KW-1185">Reference proteome</keyword>
<dbReference type="Proteomes" id="UP001418222">
    <property type="component" value="Unassembled WGS sequence"/>
</dbReference>
<reference evidence="2 3" key="1">
    <citation type="journal article" date="2022" name="Nat. Plants">
        <title>Genomes of leafy and leafless Platanthera orchids illuminate the evolution of mycoheterotrophy.</title>
        <authorList>
            <person name="Li M.H."/>
            <person name="Liu K.W."/>
            <person name="Li Z."/>
            <person name="Lu H.C."/>
            <person name="Ye Q.L."/>
            <person name="Zhang D."/>
            <person name="Wang J.Y."/>
            <person name="Li Y.F."/>
            <person name="Zhong Z.M."/>
            <person name="Liu X."/>
            <person name="Yu X."/>
            <person name="Liu D.K."/>
            <person name="Tu X.D."/>
            <person name="Liu B."/>
            <person name="Hao Y."/>
            <person name="Liao X.Y."/>
            <person name="Jiang Y.T."/>
            <person name="Sun W.H."/>
            <person name="Chen J."/>
            <person name="Chen Y.Q."/>
            <person name="Ai Y."/>
            <person name="Zhai J.W."/>
            <person name="Wu S.S."/>
            <person name="Zhou Z."/>
            <person name="Hsiao Y.Y."/>
            <person name="Wu W.L."/>
            <person name="Chen Y.Y."/>
            <person name="Lin Y.F."/>
            <person name="Hsu J.L."/>
            <person name="Li C.Y."/>
            <person name="Wang Z.W."/>
            <person name="Zhao X."/>
            <person name="Zhong W.Y."/>
            <person name="Ma X.K."/>
            <person name="Ma L."/>
            <person name="Huang J."/>
            <person name="Chen G.Z."/>
            <person name="Huang M.Z."/>
            <person name="Huang L."/>
            <person name="Peng D.H."/>
            <person name="Luo Y.B."/>
            <person name="Zou S.Q."/>
            <person name="Chen S.P."/>
            <person name="Lan S."/>
            <person name="Tsai W.C."/>
            <person name="Van de Peer Y."/>
            <person name="Liu Z.J."/>
        </authorList>
    </citation>
    <scope>NUCLEOTIDE SEQUENCE [LARGE SCALE GENOMIC DNA]</scope>
    <source>
        <strain evidence="2">Lor287</strain>
    </source>
</reference>
<dbReference type="Pfam" id="PF07727">
    <property type="entry name" value="RVT_2"/>
    <property type="match status" value="1"/>
</dbReference>
<organism evidence="2 3">
    <name type="scientific">Platanthera zijinensis</name>
    <dbReference type="NCBI Taxonomy" id="2320716"/>
    <lineage>
        <taxon>Eukaryota</taxon>
        <taxon>Viridiplantae</taxon>
        <taxon>Streptophyta</taxon>
        <taxon>Embryophyta</taxon>
        <taxon>Tracheophyta</taxon>
        <taxon>Spermatophyta</taxon>
        <taxon>Magnoliopsida</taxon>
        <taxon>Liliopsida</taxon>
        <taxon>Asparagales</taxon>
        <taxon>Orchidaceae</taxon>
        <taxon>Orchidoideae</taxon>
        <taxon>Orchideae</taxon>
        <taxon>Orchidinae</taxon>
        <taxon>Platanthera</taxon>
    </lineage>
</organism>
<evidence type="ECO:0000313" key="3">
    <source>
        <dbReference type="Proteomes" id="UP001418222"/>
    </source>
</evidence>
<dbReference type="CDD" id="cd09272">
    <property type="entry name" value="RNase_HI_RT_Ty1"/>
    <property type="match status" value="1"/>
</dbReference>